<keyword evidence="4" id="KW-1185">Reference proteome</keyword>
<comment type="caution">
    <text evidence="3">The sequence shown here is derived from an EMBL/GenBank/DDBJ whole genome shotgun (WGS) entry which is preliminary data.</text>
</comment>
<feature type="transmembrane region" description="Helical" evidence="1">
    <location>
        <begin position="144"/>
        <end position="162"/>
    </location>
</feature>
<accession>A0ABW3M3S1</accession>
<reference evidence="4" key="1">
    <citation type="journal article" date="2019" name="Int. J. Syst. Evol. Microbiol.">
        <title>The Global Catalogue of Microorganisms (GCM) 10K type strain sequencing project: providing services to taxonomists for standard genome sequencing and annotation.</title>
        <authorList>
            <consortium name="The Broad Institute Genomics Platform"/>
            <consortium name="The Broad Institute Genome Sequencing Center for Infectious Disease"/>
            <person name="Wu L."/>
            <person name="Ma J."/>
        </authorList>
    </citation>
    <scope>NUCLEOTIDE SEQUENCE [LARGE SCALE GENOMIC DNA]</scope>
    <source>
        <strain evidence="4">JCM 31486</strain>
    </source>
</reference>
<name>A0ABW3M3S1_9PSEU</name>
<protein>
    <submittedName>
        <fullName evidence="3">DUF4132 domain-containing protein</fullName>
    </submittedName>
</protein>
<sequence length="169" mass="18953">MTWLDASGGYQVRLDDRGKVVCRNAKGKQLATVPAALKEDGQVVQLRQLAEWLGRHETECHETVDRWMVRSLPVPTVVVVEVWPDPAWRNALRDLVVTVDDTAVFRRHIRVITAVWGTGFTVDTFVSAALAYTLPINAIPVASTAQWLVVLGCLILFHVWYVNKHGLKV</sequence>
<keyword evidence="1" id="KW-0812">Transmembrane</keyword>
<evidence type="ECO:0000256" key="1">
    <source>
        <dbReference type="SAM" id="Phobius"/>
    </source>
</evidence>
<evidence type="ECO:0000313" key="4">
    <source>
        <dbReference type="Proteomes" id="UP001597045"/>
    </source>
</evidence>
<dbReference type="Pfam" id="PF13569">
    <property type="entry name" value="DUF4132"/>
    <property type="match status" value="1"/>
</dbReference>
<dbReference type="InterPro" id="IPR025406">
    <property type="entry name" value="DUF4132"/>
</dbReference>
<keyword evidence="1" id="KW-0472">Membrane</keyword>
<organism evidence="3 4">
    <name type="scientific">Kibdelosporangium lantanae</name>
    <dbReference type="NCBI Taxonomy" id="1497396"/>
    <lineage>
        <taxon>Bacteria</taxon>
        <taxon>Bacillati</taxon>
        <taxon>Actinomycetota</taxon>
        <taxon>Actinomycetes</taxon>
        <taxon>Pseudonocardiales</taxon>
        <taxon>Pseudonocardiaceae</taxon>
        <taxon>Kibdelosporangium</taxon>
    </lineage>
</organism>
<keyword evidence="1" id="KW-1133">Transmembrane helix</keyword>
<dbReference type="Proteomes" id="UP001597045">
    <property type="component" value="Unassembled WGS sequence"/>
</dbReference>
<gene>
    <name evidence="3" type="ORF">ACFQ1S_03685</name>
</gene>
<feature type="transmembrane region" description="Helical" evidence="1">
    <location>
        <begin position="111"/>
        <end position="132"/>
    </location>
</feature>
<dbReference type="EMBL" id="JBHTIS010000118">
    <property type="protein sequence ID" value="MFD1044758.1"/>
    <property type="molecule type" value="Genomic_DNA"/>
</dbReference>
<proteinExistence type="predicted"/>
<evidence type="ECO:0000313" key="3">
    <source>
        <dbReference type="EMBL" id="MFD1044758.1"/>
    </source>
</evidence>
<feature type="domain" description="DUF4132" evidence="2">
    <location>
        <begin position="27"/>
        <end position="98"/>
    </location>
</feature>
<evidence type="ECO:0000259" key="2">
    <source>
        <dbReference type="Pfam" id="PF13569"/>
    </source>
</evidence>